<sequence>MELEHFFKKADFEQSYIPGNIMNVLQGMTLTDFNRTRDGKYQSFYFHFTYKEKEYVLEHSFLYHWSGVDHWFKFKKPFFSRKPFYLTKNELEILSNSLMKAVNEWNTAKRNQPILRIV</sequence>
<accession>A0A162PDK4</accession>
<protein>
    <submittedName>
        <fullName evidence="1">Uncharacterized protein</fullName>
    </submittedName>
</protein>
<reference evidence="1 2" key="1">
    <citation type="submission" date="2015-09" db="EMBL/GenBank/DDBJ databases">
        <title>Bacillus cereus food isolates.</title>
        <authorList>
            <person name="Boekhorst J."/>
        </authorList>
    </citation>
    <scope>NUCLEOTIDE SEQUENCE [LARGE SCALE GENOMIC DNA]</scope>
    <source>
        <strain evidence="1 2">B4088</strain>
    </source>
</reference>
<proteinExistence type="predicted"/>
<dbReference type="AlphaFoldDB" id="A0A162PDK4"/>
<evidence type="ECO:0000313" key="1">
    <source>
        <dbReference type="EMBL" id="KZD71242.1"/>
    </source>
</evidence>
<dbReference type="PATRIC" id="fig|1396.535.peg.1043"/>
<name>A0A162PDK4_BACCE</name>
<dbReference type="EMBL" id="LJKE01000020">
    <property type="protein sequence ID" value="KZD71242.1"/>
    <property type="molecule type" value="Genomic_DNA"/>
</dbReference>
<dbReference type="RefSeq" id="WP_063260134.1">
    <property type="nucleotide sequence ID" value="NZ_LJKE01000020.1"/>
</dbReference>
<comment type="caution">
    <text evidence="1">The sequence shown here is derived from an EMBL/GenBank/DDBJ whole genome shotgun (WGS) entry which is preliminary data.</text>
</comment>
<evidence type="ECO:0000313" key="2">
    <source>
        <dbReference type="Proteomes" id="UP000076482"/>
    </source>
</evidence>
<gene>
    <name evidence="1" type="ORF">B4088_0972</name>
</gene>
<organism evidence="1 2">
    <name type="scientific">Bacillus cereus</name>
    <dbReference type="NCBI Taxonomy" id="1396"/>
    <lineage>
        <taxon>Bacteria</taxon>
        <taxon>Bacillati</taxon>
        <taxon>Bacillota</taxon>
        <taxon>Bacilli</taxon>
        <taxon>Bacillales</taxon>
        <taxon>Bacillaceae</taxon>
        <taxon>Bacillus</taxon>
        <taxon>Bacillus cereus group</taxon>
    </lineage>
</organism>
<dbReference type="Proteomes" id="UP000076482">
    <property type="component" value="Unassembled WGS sequence"/>
</dbReference>